<sequence length="113" mass="11856">MIPRDVPNGTELISVLAVKHVKVNLPKERSTLKRERAGRSTVVRSGRRGSRAGDAAQCGCGLLASLVPLVPLLCGGERRSECAAKPSRLGDGQLAPNGRGGGCLTLKALLQPY</sequence>
<accession>A0A8S4RDH2</accession>
<dbReference type="Proteomes" id="UP000838756">
    <property type="component" value="Unassembled WGS sequence"/>
</dbReference>
<name>A0A8S4RDH2_9NEOP</name>
<feature type="region of interest" description="Disordered" evidence="1">
    <location>
        <begin position="83"/>
        <end position="102"/>
    </location>
</feature>
<keyword evidence="3" id="KW-1185">Reference proteome</keyword>
<dbReference type="AlphaFoldDB" id="A0A8S4RDH2"/>
<reference evidence="2" key="1">
    <citation type="submission" date="2022-03" db="EMBL/GenBank/DDBJ databases">
        <authorList>
            <person name="Lindestad O."/>
        </authorList>
    </citation>
    <scope>NUCLEOTIDE SEQUENCE</scope>
</reference>
<protein>
    <submittedName>
        <fullName evidence="2">Jg5920 protein</fullName>
    </submittedName>
</protein>
<evidence type="ECO:0000313" key="3">
    <source>
        <dbReference type="Proteomes" id="UP000838756"/>
    </source>
</evidence>
<evidence type="ECO:0000256" key="1">
    <source>
        <dbReference type="SAM" id="MobiDB-lite"/>
    </source>
</evidence>
<comment type="caution">
    <text evidence="2">The sequence shown here is derived from an EMBL/GenBank/DDBJ whole genome shotgun (WGS) entry which is preliminary data.</text>
</comment>
<dbReference type="EMBL" id="CAKXAJ010025123">
    <property type="protein sequence ID" value="CAH2235351.1"/>
    <property type="molecule type" value="Genomic_DNA"/>
</dbReference>
<evidence type="ECO:0000313" key="2">
    <source>
        <dbReference type="EMBL" id="CAH2235351.1"/>
    </source>
</evidence>
<gene>
    <name evidence="2" type="primary">jg5920</name>
    <name evidence="2" type="ORF">PAEG_LOCUS13014</name>
</gene>
<proteinExistence type="predicted"/>
<organism evidence="2 3">
    <name type="scientific">Pararge aegeria aegeria</name>
    <dbReference type="NCBI Taxonomy" id="348720"/>
    <lineage>
        <taxon>Eukaryota</taxon>
        <taxon>Metazoa</taxon>
        <taxon>Ecdysozoa</taxon>
        <taxon>Arthropoda</taxon>
        <taxon>Hexapoda</taxon>
        <taxon>Insecta</taxon>
        <taxon>Pterygota</taxon>
        <taxon>Neoptera</taxon>
        <taxon>Endopterygota</taxon>
        <taxon>Lepidoptera</taxon>
        <taxon>Glossata</taxon>
        <taxon>Ditrysia</taxon>
        <taxon>Papilionoidea</taxon>
        <taxon>Nymphalidae</taxon>
        <taxon>Satyrinae</taxon>
        <taxon>Satyrini</taxon>
        <taxon>Parargina</taxon>
        <taxon>Pararge</taxon>
    </lineage>
</organism>
<feature type="region of interest" description="Disordered" evidence="1">
    <location>
        <begin position="34"/>
        <end position="53"/>
    </location>
</feature>